<name>A0AAV8ZZ06_ACOGR</name>
<protein>
    <recommendedName>
        <fullName evidence="1">DUF7903 domain-containing protein</fullName>
    </recommendedName>
</protein>
<reference evidence="2" key="1">
    <citation type="journal article" date="2023" name="Nat. Commun.">
        <title>Diploid and tetraploid genomes of Acorus and the evolution of monocots.</title>
        <authorList>
            <person name="Ma L."/>
            <person name="Liu K.W."/>
            <person name="Li Z."/>
            <person name="Hsiao Y.Y."/>
            <person name="Qi Y."/>
            <person name="Fu T."/>
            <person name="Tang G.D."/>
            <person name="Zhang D."/>
            <person name="Sun W.H."/>
            <person name="Liu D.K."/>
            <person name="Li Y."/>
            <person name="Chen G.Z."/>
            <person name="Liu X.D."/>
            <person name="Liao X.Y."/>
            <person name="Jiang Y.T."/>
            <person name="Yu X."/>
            <person name="Hao Y."/>
            <person name="Huang J."/>
            <person name="Zhao X.W."/>
            <person name="Ke S."/>
            <person name="Chen Y.Y."/>
            <person name="Wu W.L."/>
            <person name="Hsu J.L."/>
            <person name="Lin Y.F."/>
            <person name="Huang M.D."/>
            <person name="Li C.Y."/>
            <person name="Huang L."/>
            <person name="Wang Z.W."/>
            <person name="Zhao X."/>
            <person name="Zhong W.Y."/>
            <person name="Peng D.H."/>
            <person name="Ahmad S."/>
            <person name="Lan S."/>
            <person name="Zhang J.S."/>
            <person name="Tsai W.C."/>
            <person name="Van de Peer Y."/>
            <person name="Liu Z.J."/>
        </authorList>
    </citation>
    <scope>NUCLEOTIDE SEQUENCE</scope>
    <source>
        <strain evidence="2">SCP</strain>
    </source>
</reference>
<reference evidence="2" key="2">
    <citation type="submission" date="2023-06" db="EMBL/GenBank/DDBJ databases">
        <authorList>
            <person name="Ma L."/>
            <person name="Liu K.-W."/>
            <person name="Li Z."/>
            <person name="Hsiao Y.-Y."/>
            <person name="Qi Y."/>
            <person name="Fu T."/>
            <person name="Tang G."/>
            <person name="Zhang D."/>
            <person name="Sun W.-H."/>
            <person name="Liu D.-K."/>
            <person name="Li Y."/>
            <person name="Chen G.-Z."/>
            <person name="Liu X.-D."/>
            <person name="Liao X.-Y."/>
            <person name="Jiang Y.-T."/>
            <person name="Yu X."/>
            <person name="Hao Y."/>
            <person name="Huang J."/>
            <person name="Zhao X.-W."/>
            <person name="Ke S."/>
            <person name="Chen Y.-Y."/>
            <person name="Wu W.-L."/>
            <person name="Hsu J.-L."/>
            <person name="Lin Y.-F."/>
            <person name="Huang M.-D."/>
            <person name="Li C.-Y."/>
            <person name="Huang L."/>
            <person name="Wang Z.-W."/>
            <person name="Zhao X."/>
            <person name="Zhong W.-Y."/>
            <person name="Peng D.-H."/>
            <person name="Ahmad S."/>
            <person name="Lan S."/>
            <person name="Zhang J.-S."/>
            <person name="Tsai W.-C."/>
            <person name="Van De Peer Y."/>
            <person name="Liu Z.-J."/>
        </authorList>
    </citation>
    <scope>NUCLEOTIDE SEQUENCE</scope>
    <source>
        <strain evidence="2">SCP</strain>
        <tissue evidence="2">Leaves</tissue>
    </source>
</reference>
<dbReference type="Pfam" id="PF25475">
    <property type="entry name" value="DUF7903"/>
    <property type="match status" value="1"/>
</dbReference>
<dbReference type="EMBL" id="JAUJYN010000080">
    <property type="protein sequence ID" value="KAK1256801.1"/>
    <property type="molecule type" value="Genomic_DNA"/>
</dbReference>
<evidence type="ECO:0000313" key="3">
    <source>
        <dbReference type="Proteomes" id="UP001179952"/>
    </source>
</evidence>
<dbReference type="InterPro" id="IPR057225">
    <property type="entry name" value="DUF7903"/>
</dbReference>
<dbReference type="AlphaFoldDB" id="A0AAV8ZZ06"/>
<feature type="domain" description="DUF7903" evidence="1">
    <location>
        <begin position="25"/>
        <end position="106"/>
    </location>
</feature>
<comment type="caution">
    <text evidence="2">The sequence shown here is derived from an EMBL/GenBank/DDBJ whole genome shotgun (WGS) entry which is preliminary data.</text>
</comment>
<accession>A0AAV8ZZ06</accession>
<sequence>MVLTCGLCWSKDLDFTYSEFVLSIQLIKSAIVDPPVKGGLRWPLGKESIGERFSVVGVWHTKFKAYKSLTMGLKIIQADRFDFLTNSGETTNEVNLKLKGIIGHLKVSLLISLRTLEK</sequence>
<evidence type="ECO:0000313" key="2">
    <source>
        <dbReference type="EMBL" id="KAK1256801.1"/>
    </source>
</evidence>
<dbReference type="Proteomes" id="UP001179952">
    <property type="component" value="Unassembled WGS sequence"/>
</dbReference>
<dbReference type="PANTHER" id="PTHR35481:SF1">
    <property type="entry name" value="DNA-DIRECTED RNA POLYMERASE SUBUNIT ALPHA"/>
    <property type="match status" value="1"/>
</dbReference>
<evidence type="ECO:0000259" key="1">
    <source>
        <dbReference type="Pfam" id="PF25475"/>
    </source>
</evidence>
<gene>
    <name evidence="2" type="ORF">QJS04_geneDACA024760</name>
</gene>
<dbReference type="PANTHER" id="PTHR35481">
    <property type="entry name" value="DNA-DIRECTED RNA POLYMERASE SUBUNIT ALPHA"/>
    <property type="match status" value="1"/>
</dbReference>
<organism evidence="2 3">
    <name type="scientific">Acorus gramineus</name>
    <name type="common">Dwarf sweet flag</name>
    <dbReference type="NCBI Taxonomy" id="55184"/>
    <lineage>
        <taxon>Eukaryota</taxon>
        <taxon>Viridiplantae</taxon>
        <taxon>Streptophyta</taxon>
        <taxon>Embryophyta</taxon>
        <taxon>Tracheophyta</taxon>
        <taxon>Spermatophyta</taxon>
        <taxon>Magnoliopsida</taxon>
        <taxon>Liliopsida</taxon>
        <taxon>Acoraceae</taxon>
        <taxon>Acorus</taxon>
    </lineage>
</organism>
<proteinExistence type="predicted"/>
<keyword evidence="3" id="KW-1185">Reference proteome</keyword>